<evidence type="ECO:0000313" key="2">
    <source>
        <dbReference type="EMBL" id="VDI34614.1"/>
    </source>
</evidence>
<keyword evidence="3" id="KW-1185">Reference proteome</keyword>
<protein>
    <recommendedName>
        <fullName evidence="1">C2H2-type domain-containing protein</fullName>
    </recommendedName>
</protein>
<comment type="caution">
    <text evidence="2">The sequence shown here is derived from an EMBL/GenBank/DDBJ whole genome shotgun (WGS) entry which is preliminary data.</text>
</comment>
<organism evidence="2 3">
    <name type="scientific">Mytilus galloprovincialis</name>
    <name type="common">Mediterranean mussel</name>
    <dbReference type="NCBI Taxonomy" id="29158"/>
    <lineage>
        <taxon>Eukaryota</taxon>
        <taxon>Metazoa</taxon>
        <taxon>Spiralia</taxon>
        <taxon>Lophotrochozoa</taxon>
        <taxon>Mollusca</taxon>
        <taxon>Bivalvia</taxon>
        <taxon>Autobranchia</taxon>
        <taxon>Pteriomorphia</taxon>
        <taxon>Mytilida</taxon>
        <taxon>Mytiloidea</taxon>
        <taxon>Mytilidae</taxon>
        <taxon>Mytilinae</taxon>
        <taxon>Mytilus</taxon>
    </lineage>
</organism>
<feature type="domain" description="C2H2-type" evidence="1">
    <location>
        <begin position="8"/>
        <end position="29"/>
    </location>
</feature>
<name>A0A8B6EHA2_MYTGA</name>
<dbReference type="OrthoDB" id="6156303at2759"/>
<evidence type="ECO:0000313" key="3">
    <source>
        <dbReference type="Proteomes" id="UP000596742"/>
    </source>
</evidence>
<dbReference type="EMBL" id="UYJE01005166">
    <property type="protein sequence ID" value="VDI34614.1"/>
    <property type="molecule type" value="Genomic_DNA"/>
</dbReference>
<reference evidence="2" key="1">
    <citation type="submission" date="2018-11" db="EMBL/GenBank/DDBJ databases">
        <authorList>
            <person name="Alioto T."/>
            <person name="Alioto T."/>
        </authorList>
    </citation>
    <scope>NUCLEOTIDE SEQUENCE</scope>
</reference>
<sequence>MYEGRFHCHFCLNTYAFVGTLKKHEAKEHNYNSPAVKKDKKKKKEQQDNLLDHLLLILKLTALHKNLDTAVDMGDGFISVRSAKYELPIFNKTGKVKYTIGCTHLITMTSGTMPADITERLVANRCINLQGGKNNNMALDEYVELLNRDSKVAATGCQTKDSILSKSKEFPHLINFIKHYDVISEMRTRKGFHHLPSYQKDVEKVAKDLIDIKAFNNSPGRTIKCEELCMDRNPYKNSAKDLSTLIFRHRPRVPFRRLRDRHF</sequence>
<evidence type="ECO:0000259" key="1">
    <source>
        <dbReference type="PROSITE" id="PS00028"/>
    </source>
</evidence>
<accession>A0A8B6EHA2</accession>
<dbReference type="Pfam" id="PF20231">
    <property type="entry name" value="DUF6589"/>
    <property type="match status" value="1"/>
</dbReference>
<dbReference type="InterPro" id="IPR046496">
    <property type="entry name" value="DUF6589"/>
</dbReference>
<dbReference type="PROSITE" id="PS00028">
    <property type="entry name" value="ZINC_FINGER_C2H2_1"/>
    <property type="match status" value="1"/>
</dbReference>
<proteinExistence type="predicted"/>
<dbReference type="Proteomes" id="UP000596742">
    <property type="component" value="Unassembled WGS sequence"/>
</dbReference>
<dbReference type="InterPro" id="IPR013087">
    <property type="entry name" value="Znf_C2H2_type"/>
</dbReference>
<gene>
    <name evidence="2" type="ORF">MGAL_10B059339</name>
</gene>
<dbReference type="AlphaFoldDB" id="A0A8B6EHA2"/>